<evidence type="ECO:0000256" key="5">
    <source>
        <dbReference type="ARBA" id="ARBA00022605"/>
    </source>
</evidence>
<reference evidence="12 13" key="1">
    <citation type="journal article" date="2016" name="Sci. Rep.">
        <title>Peltaster fructicola genome reveals evolution from an invasive phytopathogen to an ectophytic parasite.</title>
        <authorList>
            <person name="Xu C."/>
            <person name="Chen H."/>
            <person name="Gleason M.L."/>
            <person name="Xu J.R."/>
            <person name="Liu H."/>
            <person name="Zhang R."/>
            <person name="Sun G."/>
        </authorList>
    </citation>
    <scope>NUCLEOTIDE SEQUENCE [LARGE SCALE GENOMIC DNA]</scope>
    <source>
        <strain evidence="12 13">LNHT1506</strain>
    </source>
</reference>
<dbReference type="UniPathway" id="UPA00135">
    <property type="reaction ID" value="UER00198"/>
</dbReference>
<dbReference type="AlphaFoldDB" id="A0A6H0XX44"/>
<dbReference type="InterPro" id="IPR004469">
    <property type="entry name" value="PSP"/>
</dbReference>
<keyword evidence="5" id="KW-0028">Amino-acid biosynthesis</keyword>
<keyword evidence="7" id="KW-0378">Hydrolase</keyword>
<dbReference type="InterPro" id="IPR023214">
    <property type="entry name" value="HAD_sf"/>
</dbReference>
<dbReference type="InterPro" id="IPR050582">
    <property type="entry name" value="HAD-like_SerB"/>
</dbReference>
<dbReference type="CDD" id="cd07500">
    <property type="entry name" value="HAD_PSP"/>
    <property type="match status" value="1"/>
</dbReference>
<evidence type="ECO:0000313" key="13">
    <source>
        <dbReference type="Proteomes" id="UP000503462"/>
    </source>
</evidence>
<evidence type="ECO:0000256" key="2">
    <source>
        <dbReference type="ARBA" id="ARBA00005135"/>
    </source>
</evidence>
<keyword evidence="9" id="KW-0718">Serine biosynthesis</keyword>
<dbReference type="NCBIfam" id="TIGR01488">
    <property type="entry name" value="HAD-SF-IB"/>
    <property type="match status" value="1"/>
</dbReference>
<dbReference type="Gene3D" id="3.40.50.1000">
    <property type="entry name" value="HAD superfamily/HAD-like"/>
    <property type="match status" value="1"/>
</dbReference>
<feature type="active site" description="Nucleophile" evidence="11">
    <location>
        <position position="109"/>
    </location>
</feature>
<dbReference type="EMBL" id="CP051141">
    <property type="protein sequence ID" value="QIW99234.1"/>
    <property type="molecule type" value="Genomic_DNA"/>
</dbReference>
<comment type="pathway">
    <text evidence="2">Amino-acid biosynthesis; L-serine biosynthesis; L-serine from 3-phospho-D-glycerate: step 3/3.</text>
</comment>
<proteinExistence type="inferred from homology"/>
<gene>
    <name evidence="12" type="ORF">AMS68_004752</name>
</gene>
<dbReference type="PANTHER" id="PTHR43344:SF2">
    <property type="entry name" value="PHOSPHOSERINE PHOSPHATASE"/>
    <property type="match status" value="1"/>
</dbReference>
<dbReference type="Proteomes" id="UP000503462">
    <property type="component" value="Chromosome 3"/>
</dbReference>
<name>A0A6H0XX44_9PEZI</name>
<dbReference type="OrthoDB" id="27226at2759"/>
<evidence type="ECO:0000256" key="1">
    <source>
        <dbReference type="ARBA" id="ARBA00001946"/>
    </source>
</evidence>
<dbReference type="GO" id="GO:0005737">
    <property type="term" value="C:cytoplasm"/>
    <property type="evidence" value="ECO:0007669"/>
    <property type="project" value="TreeGrafter"/>
</dbReference>
<dbReference type="InterPro" id="IPR036412">
    <property type="entry name" value="HAD-like_sf"/>
</dbReference>
<keyword evidence="6" id="KW-0479">Metal-binding</keyword>
<accession>A0A6H0XX44</accession>
<dbReference type="GO" id="GO:0006564">
    <property type="term" value="P:L-serine biosynthetic process"/>
    <property type="evidence" value="ECO:0007669"/>
    <property type="project" value="UniProtKB-KW"/>
</dbReference>
<dbReference type="Pfam" id="PF12710">
    <property type="entry name" value="HAD"/>
    <property type="match status" value="1"/>
</dbReference>
<evidence type="ECO:0000256" key="6">
    <source>
        <dbReference type="ARBA" id="ARBA00022723"/>
    </source>
</evidence>
<evidence type="ECO:0000256" key="11">
    <source>
        <dbReference type="PIRSR" id="PIRSR604469-1"/>
    </source>
</evidence>
<dbReference type="GO" id="GO:0036424">
    <property type="term" value="F:L-phosphoserine phosphatase activity"/>
    <property type="evidence" value="ECO:0007669"/>
    <property type="project" value="InterPro"/>
</dbReference>
<evidence type="ECO:0000256" key="8">
    <source>
        <dbReference type="ARBA" id="ARBA00022842"/>
    </source>
</evidence>
<evidence type="ECO:0000256" key="4">
    <source>
        <dbReference type="ARBA" id="ARBA00012640"/>
    </source>
</evidence>
<dbReference type="SUPFAM" id="SSF56784">
    <property type="entry name" value="HAD-like"/>
    <property type="match status" value="1"/>
</dbReference>
<sequence>MASIYAFSKASLTHEQWTEHVRNALQPALQEAQLLSTVPEIHPLATESSGQSRVAQIVLSTPHALSLTQCSQLCKQTLQDVQQQSRIEYAIIPKALDEAHKKPGLAVFDMDSTLIQQEVIDELARANGFYDKVAAITEAAMRGEGPYSDFTASLKARVALLQGVPTTTWEELKKSKITLTPGARELTKTLKALGWKTAVLSGGFTPLANWIKDILGLDYAYANHLVADEAQGILTGELVSDKPIVHAEKKRELLLEIAAKEGIPLERVIAVGDGSNDLKMMEVAGLGIAFHAKPKVQALAPVRLNSESLLDVMHILGYKKSEIDNLLASR</sequence>
<comment type="cofactor">
    <cofactor evidence="1">
        <name>Mg(2+)</name>
        <dbReference type="ChEBI" id="CHEBI:18420"/>
    </cofactor>
</comment>
<feature type="active site" description="Proton donor" evidence="11">
    <location>
        <position position="111"/>
    </location>
</feature>
<comment type="similarity">
    <text evidence="3">Belongs to the HAD-like hydrolase superfamily. SerB family.</text>
</comment>
<evidence type="ECO:0000313" key="12">
    <source>
        <dbReference type="EMBL" id="QIW99234.1"/>
    </source>
</evidence>
<dbReference type="NCBIfam" id="TIGR00338">
    <property type="entry name" value="serB"/>
    <property type="match status" value="1"/>
</dbReference>
<organism evidence="12 13">
    <name type="scientific">Peltaster fructicola</name>
    <dbReference type="NCBI Taxonomy" id="286661"/>
    <lineage>
        <taxon>Eukaryota</taxon>
        <taxon>Fungi</taxon>
        <taxon>Dikarya</taxon>
        <taxon>Ascomycota</taxon>
        <taxon>Pezizomycotina</taxon>
        <taxon>Dothideomycetes</taxon>
        <taxon>Dothideomycetes incertae sedis</taxon>
        <taxon>Peltaster</taxon>
    </lineage>
</organism>
<dbReference type="EC" id="3.1.3.3" evidence="4"/>
<dbReference type="SFLD" id="SFLDS00003">
    <property type="entry name" value="Haloacid_Dehalogenase"/>
    <property type="match status" value="1"/>
</dbReference>
<keyword evidence="8" id="KW-0460">Magnesium</keyword>
<dbReference type="SFLD" id="SFLDG01136">
    <property type="entry name" value="C1.6:_Phosphoserine_Phosphatas"/>
    <property type="match status" value="1"/>
</dbReference>
<evidence type="ECO:0000256" key="9">
    <source>
        <dbReference type="ARBA" id="ARBA00023299"/>
    </source>
</evidence>
<dbReference type="PANTHER" id="PTHR43344">
    <property type="entry name" value="PHOSPHOSERINE PHOSPHATASE"/>
    <property type="match status" value="1"/>
</dbReference>
<keyword evidence="13" id="KW-1185">Reference proteome</keyword>
<protein>
    <recommendedName>
        <fullName evidence="4">phosphoserine phosphatase</fullName>
        <ecNumber evidence="4">3.1.3.3</ecNumber>
    </recommendedName>
    <alternativeName>
        <fullName evidence="10">O-phosphoserine phosphohydrolase</fullName>
    </alternativeName>
</protein>
<dbReference type="GO" id="GO:0000287">
    <property type="term" value="F:magnesium ion binding"/>
    <property type="evidence" value="ECO:0007669"/>
    <property type="project" value="TreeGrafter"/>
</dbReference>
<evidence type="ECO:0000256" key="10">
    <source>
        <dbReference type="ARBA" id="ARBA00031693"/>
    </source>
</evidence>
<evidence type="ECO:0000256" key="3">
    <source>
        <dbReference type="ARBA" id="ARBA00009184"/>
    </source>
</evidence>
<dbReference type="SFLD" id="SFLDG01137">
    <property type="entry name" value="C1.6.1:_Phosphoserine_Phosphat"/>
    <property type="match status" value="1"/>
</dbReference>
<evidence type="ECO:0000256" key="7">
    <source>
        <dbReference type="ARBA" id="ARBA00022801"/>
    </source>
</evidence>
<dbReference type="SFLD" id="SFLDF00029">
    <property type="entry name" value="phosphoserine_phosphatase"/>
    <property type="match status" value="1"/>
</dbReference>